<dbReference type="AlphaFoldDB" id="A0A1X0WI40"/>
<feature type="compositionally biased region" description="Basic residues" evidence="1">
    <location>
        <begin position="131"/>
        <end position="140"/>
    </location>
</feature>
<organism evidence="2 3">
    <name type="scientific">Rouxiella badensis</name>
    <dbReference type="NCBI Taxonomy" id="1646377"/>
    <lineage>
        <taxon>Bacteria</taxon>
        <taxon>Pseudomonadati</taxon>
        <taxon>Pseudomonadota</taxon>
        <taxon>Gammaproteobacteria</taxon>
        <taxon>Enterobacterales</taxon>
        <taxon>Yersiniaceae</taxon>
        <taxon>Rouxiella</taxon>
    </lineage>
</organism>
<comment type="caution">
    <text evidence="2">The sequence shown here is derived from an EMBL/GenBank/DDBJ whole genome shotgun (WGS) entry which is preliminary data.</text>
</comment>
<dbReference type="GeneID" id="93565590"/>
<dbReference type="EMBL" id="MRWE01000007">
    <property type="protein sequence ID" value="ORJ26455.1"/>
    <property type="molecule type" value="Genomic_DNA"/>
</dbReference>
<evidence type="ECO:0000256" key="1">
    <source>
        <dbReference type="SAM" id="MobiDB-lite"/>
    </source>
</evidence>
<reference evidence="2 3" key="1">
    <citation type="journal article" date="2017" name="Int. J. Syst. Evol. Microbiol.">
        <title>Rouxiella badensis sp. nov. and Rouxiella silvae sp. nov. isolated from peat bog soil in Germany and emendation of the genus description.</title>
        <authorList>
            <person name="Le Fleche-Mateos A."/>
            <person name="Kugler J.H."/>
            <person name="Hansen S.H."/>
            <person name="Syldatk C."/>
            <person name="Hausmann R."/>
            <person name="Lomprez F."/>
            <person name="Vandenbogaert M."/>
            <person name="Manuguerra J.C."/>
            <person name="Grimont P.A."/>
        </authorList>
    </citation>
    <scope>NUCLEOTIDE SEQUENCE [LARGE SCALE GENOMIC DNA]</scope>
    <source>
        <strain evidence="2 3">DSM 100043</strain>
    </source>
</reference>
<feature type="compositionally biased region" description="Basic and acidic residues" evidence="1">
    <location>
        <begin position="118"/>
        <end position="127"/>
    </location>
</feature>
<feature type="region of interest" description="Disordered" evidence="1">
    <location>
        <begin position="118"/>
        <end position="140"/>
    </location>
</feature>
<proteinExistence type="predicted"/>
<evidence type="ECO:0000313" key="2">
    <source>
        <dbReference type="EMBL" id="ORJ26455.1"/>
    </source>
</evidence>
<dbReference type="RefSeq" id="WP_017490915.1">
    <property type="nucleotide sequence ID" value="NZ_CP049603.1"/>
</dbReference>
<evidence type="ECO:0000313" key="3">
    <source>
        <dbReference type="Proteomes" id="UP000192536"/>
    </source>
</evidence>
<sequence length="140" mass="15620">MNESKQMEELKGMIDALQRRRLGFKKQIEEFKSLQGEIGQIYQNADSCPIAMSKLKKLSDVMTKGDKPLHQPMVEKVAVVKKTFDELGRQLKQLIPEEKVGVSVAKKSAASSLNAEVKAETAAEKPARAPIAKKHRRSFA</sequence>
<dbReference type="Proteomes" id="UP000192536">
    <property type="component" value="Unassembled WGS sequence"/>
</dbReference>
<accession>A0A1X0WI40</accession>
<keyword evidence="3" id="KW-1185">Reference proteome</keyword>
<gene>
    <name evidence="2" type="ORF">BS640_06350</name>
</gene>
<dbReference type="STRING" id="1646377.BS640_06350"/>
<name>A0A1X0WI40_9GAMM</name>
<protein>
    <submittedName>
        <fullName evidence="2">Uncharacterized protein</fullName>
    </submittedName>
</protein>